<reference evidence="1" key="1">
    <citation type="journal article" date="2019" name="bioRxiv">
        <title>The Genome of the Zebra Mussel, Dreissena polymorpha: A Resource for Invasive Species Research.</title>
        <authorList>
            <person name="McCartney M.A."/>
            <person name="Auch B."/>
            <person name="Kono T."/>
            <person name="Mallez S."/>
            <person name="Zhang Y."/>
            <person name="Obille A."/>
            <person name="Becker A."/>
            <person name="Abrahante J.E."/>
            <person name="Garbe J."/>
            <person name="Badalamenti J.P."/>
            <person name="Herman A."/>
            <person name="Mangelson H."/>
            <person name="Liachko I."/>
            <person name="Sullivan S."/>
            <person name="Sone E.D."/>
            <person name="Koren S."/>
            <person name="Silverstein K.A.T."/>
            <person name="Beckman K.B."/>
            <person name="Gohl D.M."/>
        </authorList>
    </citation>
    <scope>NUCLEOTIDE SEQUENCE</scope>
    <source>
        <strain evidence="1">Duluth1</strain>
        <tissue evidence="1">Whole animal</tissue>
    </source>
</reference>
<dbReference type="Proteomes" id="UP000828390">
    <property type="component" value="Unassembled WGS sequence"/>
</dbReference>
<gene>
    <name evidence="1" type="ORF">DPMN_071876</name>
</gene>
<sequence length="78" mass="8605">MKNHINDALSLLSMLEMQASTRTPERLKEVQKKALLTIKEQVGVLKKGIEAVEESLMQTAVTHLSSEEEGSKSSHTGQ</sequence>
<proteinExistence type="predicted"/>
<evidence type="ECO:0000313" key="2">
    <source>
        <dbReference type="Proteomes" id="UP000828390"/>
    </source>
</evidence>
<evidence type="ECO:0000313" key="1">
    <source>
        <dbReference type="EMBL" id="KAH3712193.1"/>
    </source>
</evidence>
<keyword evidence="2" id="KW-1185">Reference proteome</keyword>
<reference evidence="1" key="2">
    <citation type="submission" date="2020-11" db="EMBL/GenBank/DDBJ databases">
        <authorList>
            <person name="McCartney M.A."/>
            <person name="Auch B."/>
            <person name="Kono T."/>
            <person name="Mallez S."/>
            <person name="Becker A."/>
            <person name="Gohl D.M."/>
            <person name="Silverstein K.A.T."/>
            <person name="Koren S."/>
            <person name="Bechman K.B."/>
            <person name="Herman A."/>
            <person name="Abrahante J.E."/>
            <person name="Garbe J."/>
        </authorList>
    </citation>
    <scope>NUCLEOTIDE SEQUENCE</scope>
    <source>
        <strain evidence="1">Duluth1</strain>
        <tissue evidence="1">Whole animal</tissue>
    </source>
</reference>
<protein>
    <submittedName>
        <fullName evidence="1">Uncharacterized protein</fullName>
    </submittedName>
</protein>
<comment type="caution">
    <text evidence="1">The sequence shown here is derived from an EMBL/GenBank/DDBJ whole genome shotgun (WGS) entry which is preliminary data.</text>
</comment>
<dbReference type="AlphaFoldDB" id="A0A9D3Z334"/>
<accession>A0A9D3Z334</accession>
<dbReference type="EMBL" id="JAIWYP010000014">
    <property type="protein sequence ID" value="KAH3712193.1"/>
    <property type="molecule type" value="Genomic_DNA"/>
</dbReference>
<organism evidence="1 2">
    <name type="scientific">Dreissena polymorpha</name>
    <name type="common">Zebra mussel</name>
    <name type="synonym">Mytilus polymorpha</name>
    <dbReference type="NCBI Taxonomy" id="45954"/>
    <lineage>
        <taxon>Eukaryota</taxon>
        <taxon>Metazoa</taxon>
        <taxon>Spiralia</taxon>
        <taxon>Lophotrochozoa</taxon>
        <taxon>Mollusca</taxon>
        <taxon>Bivalvia</taxon>
        <taxon>Autobranchia</taxon>
        <taxon>Heteroconchia</taxon>
        <taxon>Euheterodonta</taxon>
        <taxon>Imparidentia</taxon>
        <taxon>Neoheterodontei</taxon>
        <taxon>Myida</taxon>
        <taxon>Dreissenoidea</taxon>
        <taxon>Dreissenidae</taxon>
        <taxon>Dreissena</taxon>
    </lineage>
</organism>
<name>A0A9D3Z334_DREPO</name>